<comment type="caution">
    <text evidence="1">The sequence shown here is derived from an EMBL/GenBank/DDBJ whole genome shotgun (WGS) entry which is preliminary data.</text>
</comment>
<keyword evidence="2" id="KW-1185">Reference proteome</keyword>
<dbReference type="Gene3D" id="3.70.10.10">
    <property type="match status" value="1"/>
</dbReference>
<proteinExistence type="predicted"/>
<gene>
    <name evidence="1" type="ORF">RS030_71132</name>
</gene>
<organism evidence="1 2">
    <name type="scientific">Cryptosporidium xiaoi</name>
    <dbReference type="NCBI Taxonomy" id="659607"/>
    <lineage>
        <taxon>Eukaryota</taxon>
        <taxon>Sar</taxon>
        <taxon>Alveolata</taxon>
        <taxon>Apicomplexa</taxon>
        <taxon>Conoidasida</taxon>
        <taxon>Coccidia</taxon>
        <taxon>Eucoccidiorida</taxon>
        <taxon>Eimeriorina</taxon>
        <taxon>Cryptosporidiidae</taxon>
        <taxon>Cryptosporidium</taxon>
    </lineage>
</organism>
<dbReference type="GO" id="GO:0030896">
    <property type="term" value="C:checkpoint clamp complex"/>
    <property type="evidence" value="ECO:0007669"/>
    <property type="project" value="InterPro"/>
</dbReference>
<dbReference type="EMBL" id="JAWDEY010000035">
    <property type="protein sequence ID" value="KAK6588067.1"/>
    <property type="molecule type" value="Genomic_DNA"/>
</dbReference>
<sequence>MWIYIEGDTNILKQFNNCYSCLIRGFKCQDVLLRITEDEFMIYSFPSGGVTSCFQFSFAKRLFDKFTIRNNGKLHFERLYNAGSLLNCFINTQWLKPTRFTVEIGLKDGEGSLGSNEDPKFSTQGELKITVIGKNGVIRKHRICPIIGTQDRILFHDKIKWNRRHGIKISSGLLKDIFNYMEIRDSLMTLLIDPIESIVSIKVNPIGVGNSIGLNSGDFAGFQIGGTGNSNNSTYQDIQIRREQIETLYLCKDIIQNNTFTFNSREFKVAIALAENCQLPVFITLRSPGSPLIISIGQRAIIDQMCINEQDDTAFPFEYNWSNILFQSQLYKQDSGYIEKTQTFSGFSAVFLMTTSVVIDQNVNPCFLDFDSPYEDAQYEGPSKLDSLANDKPENPEISSTQFELWNIEDGNRNEQSKTCSFNKLNLFNILEVSNKYCLENEYSIPQVNVNSANITKIIPPCDKEKNNSDDWISKLFW</sequence>
<evidence type="ECO:0000313" key="1">
    <source>
        <dbReference type="EMBL" id="KAK6588067.1"/>
    </source>
</evidence>
<dbReference type="Proteomes" id="UP001311799">
    <property type="component" value="Unassembled WGS sequence"/>
</dbReference>
<dbReference type="Pfam" id="PF04139">
    <property type="entry name" value="Rad9"/>
    <property type="match status" value="1"/>
</dbReference>
<dbReference type="InterPro" id="IPR007268">
    <property type="entry name" value="Rad9/Ddc1"/>
</dbReference>
<protein>
    <submittedName>
        <fullName evidence="1">Uncharacterized protein</fullName>
    </submittedName>
</protein>
<reference evidence="1 2" key="1">
    <citation type="submission" date="2023-10" db="EMBL/GenBank/DDBJ databases">
        <title>Comparative genomics analysis reveals potential genetic determinants of host preference in Cryptosporidium xiaoi.</title>
        <authorList>
            <person name="Xiao L."/>
            <person name="Li J."/>
        </authorList>
    </citation>
    <scope>NUCLEOTIDE SEQUENCE [LARGE SCALE GENOMIC DNA]</scope>
    <source>
        <strain evidence="1 2">52996</strain>
    </source>
</reference>
<dbReference type="AlphaFoldDB" id="A0AAV9XTP6"/>
<name>A0AAV9XTP6_9CRYT</name>
<evidence type="ECO:0000313" key="2">
    <source>
        <dbReference type="Proteomes" id="UP001311799"/>
    </source>
</evidence>
<dbReference type="GO" id="GO:0000077">
    <property type="term" value="P:DNA damage checkpoint signaling"/>
    <property type="evidence" value="ECO:0007669"/>
    <property type="project" value="InterPro"/>
</dbReference>
<accession>A0AAV9XTP6</accession>